<protein>
    <submittedName>
        <fullName evidence="2">Uncharacterized protein</fullName>
    </submittedName>
</protein>
<dbReference type="Proteomes" id="UP000095287">
    <property type="component" value="Unplaced"/>
</dbReference>
<dbReference type="WBParaSite" id="L893_g34056.t1">
    <property type="protein sequence ID" value="L893_g34056.t1"/>
    <property type="gene ID" value="L893_g34056"/>
</dbReference>
<dbReference type="AlphaFoldDB" id="A0A1I8A8F4"/>
<name>A0A1I8A8F4_9BILA</name>
<evidence type="ECO:0000313" key="2">
    <source>
        <dbReference type="WBParaSite" id="L893_g34056.t1"/>
    </source>
</evidence>
<reference evidence="2" key="1">
    <citation type="submission" date="2016-11" db="UniProtKB">
        <authorList>
            <consortium name="WormBaseParasite"/>
        </authorList>
    </citation>
    <scope>IDENTIFICATION</scope>
</reference>
<keyword evidence="1" id="KW-1185">Reference proteome</keyword>
<sequence>MDKGPDSIAFSKSYLWQNSQKITKTAKSEKVDLIGTRCPTANEAAPDRSAPDDDPSCFVSISDSVDGVGLQIEIPLLSSSTEHTAHPLKRTQSFGHKSPNFSSVAVAKLRFEGDHVGPETIILSDCLFTLLVDLFRVHGSGSFHGSFLLILLI</sequence>
<proteinExistence type="predicted"/>
<accession>A0A1I8A8F4</accession>
<evidence type="ECO:0000313" key="1">
    <source>
        <dbReference type="Proteomes" id="UP000095287"/>
    </source>
</evidence>
<organism evidence="1 2">
    <name type="scientific">Steinernema glaseri</name>
    <dbReference type="NCBI Taxonomy" id="37863"/>
    <lineage>
        <taxon>Eukaryota</taxon>
        <taxon>Metazoa</taxon>
        <taxon>Ecdysozoa</taxon>
        <taxon>Nematoda</taxon>
        <taxon>Chromadorea</taxon>
        <taxon>Rhabditida</taxon>
        <taxon>Tylenchina</taxon>
        <taxon>Panagrolaimomorpha</taxon>
        <taxon>Strongyloidoidea</taxon>
        <taxon>Steinernematidae</taxon>
        <taxon>Steinernema</taxon>
    </lineage>
</organism>